<keyword evidence="3" id="KW-1185">Reference proteome</keyword>
<dbReference type="RefSeq" id="WP_042058882.1">
    <property type="nucleotide sequence ID" value="NZ_BAND01000057.1"/>
</dbReference>
<dbReference type="EMBL" id="BAND01000057">
    <property type="protein sequence ID" value="GAJ29250.1"/>
    <property type="molecule type" value="Genomic_DNA"/>
</dbReference>
<protein>
    <submittedName>
        <fullName evidence="2">Methanol dehydrogenase beta subunit MDH beta subunit</fullName>
    </submittedName>
</protein>
<name>A0A023D691_ACIMT</name>
<reference evidence="3" key="1">
    <citation type="journal article" date="2014" name="FEMS Microbiol. Lett.">
        <title>Draft Genomic DNA Sequence of the Facultatively Methylotrophic Bacterium Acidomonas methanolica type strain MB58.</title>
        <authorList>
            <person name="Higashiura N."/>
            <person name="Hadano H."/>
            <person name="Hirakawa H."/>
            <person name="Matsutani M."/>
            <person name="Takabe S."/>
            <person name="Matsushita K."/>
            <person name="Azuma Y."/>
        </authorList>
    </citation>
    <scope>NUCLEOTIDE SEQUENCE [LARGE SCALE GENOMIC DNA]</scope>
    <source>
        <strain evidence="3">MB58</strain>
    </source>
</reference>
<dbReference type="SUPFAM" id="SSF48666">
    <property type="entry name" value="Methanol dehydrogenase subunit"/>
    <property type="match status" value="1"/>
</dbReference>
<dbReference type="InterPro" id="IPR003420">
    <property type="entry name" value="Meth_DH_bsu"/>
</dbReference>
<comment type="caution">
    <text evidence="2">The sequence shown here is derived from an EMBL/GenBank/DDBJ whole genome shotgun (WGS) entry which is preliminary data.</text>
</comment>
<dbReference type="Gene3D" id="4.10.160.10">
    <property type="entry name" value="Methanol dehydrogenase, beta subunit"/>
    <property type="match status" value="1"/>
</dbReference>
<proteinExistence type="predicted"/>
<reference evidence="2 3" key="2">
    <citation type="journal article" date="2014" name="FEMS Microbiol. Lett.">
        <title>Draft genomic DNA sequence of the facultatively methylotrophic bacterium Acidomonas methanolica type strain MB58.</title>
        <authorList>
            <person name="Higashiura N."/>
            <person name="Hadano H."/>
            <person name="Hirakawa H."/>
            <person name="Matsutani M."/>
            <person name="Takabe S."/>
            <person name="Matsushita K."/>
            <person name="Azuma Y."/>
        </authorList>
    </citation>
    <scope>NUCLEOTIDE SEQUENCE [LARGE SCALE GENOMIC DNA]</scope>
    <source>
        <strain evidence="2 3">MB58</strain>
    </source>
</reference>
<dbReference type="Pfam" id="PF02315">
    <property type="entry name" value="MDH"/>
    <property type="match status" value="1"/>
</dbReference>
<dbReference type="AlphaFoldDB" id="A0A023D691"/>
<evidence type="ECO:0000256" key="1">
    <source>
        <dbReference type="SAM" id="SignalP"/>
    </source>
</evidence>
<sequence length="99" mass="10924">MTIRMIFSATATATLALAFASPAFAAYDGTHCKKPGVCWEPQPGYPEQLVGSKYDPHFDPAELAKQQESEDAMVARNKARTAYFIKTGTWVEDVNQIPK</sequence>
<feature type="signal peptide" evidence="1">
    <location>
        <begin position="1"/>
        <end position="25"/>
    </location>
</feature>
<dbReference type="GO" id="GO:0015946">
    <property type="term" value="P:methanol oxidation"/>
    <property type="evidence" value="ECO:0007669"/>
    <property type="project" value="InterPro"/>
</dbReference>
<accession>A0A023D691</accession>
<evidence type="ECO:0000313" key="3">
    <source>
        <dbReference type="Proteomes" id="UP000019760"/>
    </source>
</evidence>
<organism evidence="2 3">
    <name type="scientific">Acidomonas methanolica NBRC 104435</name>
    <dbReference type="NCBI Taxonomy" id="1231351"/>
    <lineage>
        <taxon>Bacteria</taxon>
        <taxon>Pseudomonadati</taxon>
        <taxon>Pseudomonadota</taxon>
        <taxon>Alphaproteobacteria</taxon>
        <taxon>Acetobacterales</taxon>
        <taxon>Acetobacteraceae</taxon>
        <taxon>Acidomonas</taxon>
    </lineage>
</organism>
<feature type="chain" id="PRO_5030001406" evidence="1">
    <location>
        <begin position="26"/>
        <end position="99"/>
    </location>
</feature>
<gene>
    <name evidence="2" type="ORF">Amme_057_007</name>
</gene>
<dbReference type="Proteomes" id="UP000019760">
    <property type="component" value="Unassembled WGS sequence"/>
</dbReference>
<dbReference type="InterPro" id="IPR036557">
    <property type="entry name" value="Meth_DH_bsu_sf"/>
</dbReference>
<dbReference type="OrthoDB" id="8686491at2"/>
<evidence type="ECO:0000313" key="2">
    <source>
        <dbReference type="EMBL" id="GAJ29250.1"/>
    </source>
</evidence>
<dbReference type="GO" id="GO:0004022">
    <property type="term" value="F:alcohol dehydrogenase (NAD+) activity"/>
    <property type="evidence" value="ECO:0007669"/>
    <property type="project" value="InterPro"/>
</dbReference>
<keyword evidence="1" id="KW-0732">Signal</keyword>